<protein>
    <recommendedName>
        <fullName evidence="2">ISXO2-like transposase domain-containing protein</fullName>
    </recommendedName>
</protein>
<evidence type="ECO:0000259" key="2">
    <source>
        <dbReference type="SMART" id="SM01126"/>
    </source>
</evidence>
<evidence type="ECO:0000313" key="3">
    <source>
        <dbReference type="EMBL" id="KAJ4425773.1"/>
    </source>
</evidence>
<feature type="region of interest" description="Disordered" evidence="1">
    <location>
        <begin position="287"/>
        <end position="307"/>
    </location>
</feature>
<proteinExistence type="predicted"/>
<name>A0ABQ8RVM9_PERAM</name>
<dbReference type="InterPro" id="IPR053164">
    <property type="entry name" value="IS1016-like_transposase"/>
</dbReference>
<feature type="compositionally biased region" description="Polar residues" evidence="1">
    <location>
        <begin position="294"/>
        <end position="307"/>
    </location>
</feature>
<gene>
    <name evidence="3" type="ORF">ANN_27396</name>
</gene>
<dbReference type="EMBL" id="JAJSOF020000041">
    <property type="protein sequence ID" value="KAJ4425773.1"/>
    <property type="molecule type" value="Genomic_DNA"/>
</dbReference>
<dbReference type="SMART" id="SM01126">
    <property type="entry name" value="DDE_Tnp_IS1595"/>
    <property type="match status" value="1"/>
</dbReference>
<sequence length="307" mass="34653">MESFPNIFAVHTLSSDIGKLVRFLQQKGILATRYTCPKCGGGMKLAPRKDIGDGLTWKCCKKQLHKILVQRTLRKGSWFAFSKMSLSRVFDLTYIWVAQLSQKNMKVLVDGSISSATVTDWYSFCREICIGTLLNRPQTQIGGSGHVVEIDESKLAKRMYTRGNHVEGHWVIGGVDRETKECFLVTVEDRTRGTLLGVLRDNVLPGTTICSDPWEACGSLEDEGYLHVSVKRSESFKRSLPLKIRNKEMLGSHLAEYVYRKWRFHNKSMEERFHAYLDDIAAVYPPATSDELDSSSPEQAGTSENSC</sequence>
<evidence type="ECO:0000313" key="4">
    <source>
        <dbReference type="Proteomes" id="UP001148838"/>
    </source>
</evidence>
<feature type="domain" description="ISXO2-like transposase" evidence="2">
    <location>
        <begin position="140"/>
        <end position="262"/>
    </location>
</feature>
<dbReference type="PANTHER" id="PTHR47163">
    <property type="entry name" value="DDE_TNP_IS1595 DOMAIN-CONTAINING PROTEIN"/>
    <property type="match status" value="1"/>
</dbReference>
<keyword evidence="4" id="KW-1185">Reference proteome</keyword>
<dbReference type="Pfam" id="PF12762">
    <property type="entry name" value="DDE_Tnp_IS1595"/>
    <property type="match status" value="1"/>
</dbReference>
<accession>A0ABQ8RVM9</accession>
<comment type="caution">
    <text evidence="3">The sequence shown here is derived from an EMBL/GenBank/DDBJ whole genome shotgun (WGS) entry which is preliminary data.</text>
</comment>
<dbReference type="InterPro" id="IPR024445">
    <property type="entry name" value="Tnp_ISXO2-like"/>
</dbReference>
<dbReference type="Proteomes" id="UP001148838">
    <property type="component" value="Unassembled WGS sequence"/>
</dbReference>
<reference evidence="3 4" key="1">
    <citation type="journal article" date="2022" name="Allergy">
        <title>Genome assembly and annotation of Periplaneta americana reveal a comprehensive cockroach allergen profile.</title>
        <authorList>
            <person name="Wang L."/>
            <person name="Xiong Q."/>
            <person name="Saelim N."/>
            <person name="Wang L."/>
            <person name="Nong W."/>
            <person name="Wan A.T."/>
            <person name="Shi M."/>
            <person name="Liu X."/>
            <person name="Cao Q."/>
            <person name="Hui J.H.L."/>
            <person name="Sookrung N."/>
            <person name="Leung T.F."/>
            <person name="Tungtrongchitr A."/>
            <person name="Tsui S.K.W."/>
        </authorList>
    </citation>
    <scope>NUCLEOTIDE SEQUENCE [LARGE SCALE GENOMIC DNA]</scope>
    <source>
        <strain evidence="3">PWHHKU_190912</strain>
    </source>
</reference>
<organism evidence="3 4">
    <name type="scientific">Periplaneta americana</name>
    <name type="common">American cockroach</name>
    <name type="synonym">Blatta americana</name>
    <dbReference type="NCBI Taxonomy" id="6978"/>
    <lineage>
        <taxon>Eukaryota</taxon>
        <taxon>Metazoa</taxon>
        <taxon>Ecdysozoa</taxon>
        <taxon>Arthropoda</taxon>
        <taxon>Hexapoda</taxon>
        <taxon>Insecta</taxon>
        <taxon>Pterygota</taxon>
        <taxon>Neoptera</taxon>
        <taxon>Polyneoptera</taxon>
        <taxon>Dictyoptera</taxon>
        <taxon>Blattodea</taxon>
        <taxon>Blattoidea</taxon>
        <taxon>Blattidae</taxon>
        <taxon>Blattinae</taxon>
        <taxon>Periplaneta</taxon>
    </lineage>
</organism>
<dbReference type="PANTHER" id="PTHR47163:SF2">
    <property type="entry name" value="SI:DKEY-17M8.2"/>
    <property type="match status" value="1"/>
</dbReference>
<evidence type="ECO:0000256" key="1">
    <source>
        <dbReference type="SAM" id="MobiDB-lite"/>
    </source>
</evidence>